<dbReference type="GO" id="GO:0005730">
    <property type="term" value="C:nucleolus"/>
    <property type="evidence" value="ECO:0007669"/>
    <property type="project" value="TreeGrafter"/>
</dbReference>
<keyword evidence="2" id="KW-0539">Nucleus</keyword>
<name>A0A6A6U8H2_9PEZI</name>
<evidence type="ECO:0000313" key="6">
    <source>
        <dbReference type="EMBL" id="KAF2668270.1"/>
    </source>
</evidence>
<evidence type="ECO:0000256" key="4">
    <source>
        <dbReference type="SAM" id="MobiDB-lite"/>
    </source>
</evidence>
<dbReference type="EMBL" id="MU004236">
    <property type="protein sequence ID" value="KAF2668270.1"/>
    <property type="molecule type" value="Genomic_DNA"/>
</dbReference>
<reference evidence="6" key="1">
    <citation type="journal article" date="2020" name="Stud. Mycol.">
        <title>101 Dothideomycetes genomes: a test case for predicting lifestyles and emergence of pathogens.</title>
        <authorList>
            <person name="Haridas S."/>
            <person name="Albert R."/>
            <person name="Binder M."/>
            <person name="Bloem J."/>
            <person name="Labutti K."/>
            <person name="Salamov A."/>
            <person name="Andreopoulos B."/>
            <person name="Baker S."/>
            <person name="Barry K."/>
            <person name="Bills G."/>
            <person name="Bluhm B."/>
            <person name="Cannon C."/>
            <person name="Castanera R."/>
            <person name="Culley D."/>
            <person name="Daum C."/>
            <person name="Ezra D."/>
            <person name="Gonzalez J."/>
            <person name="Henrissat B."/>
            <person name="Kuo A."/>
            <person name="Liang C."/>
            <person name="Lipzen A."/>
            <person name="Lutzoni F."/>
            <person name="Magnuson J."/>
            <person name="Mondo S."/>
            <person name="Nolan M."/>
            <person name="Ohm R."/>
            <person name="Pangilinan J."/>
            <person name="Park H.-J."/>
            <person name="Ramirez L."/>
            <person name="Alfaro M."/>
            <person name="Sun H."/>
            <person name="Tritt A."/>
            <person name="Yoshinaga Y."/>
            <person name="Zwiers L.-H."/>
            <person name="Turgeon B."/>
            <person name="Goodwin S."/>
            <person name="Spatafora J."/>
            <person name="Crous P."/>
            <person name="Grigoriev I."/>
        </authorList>
    </citation>
    <scope>NUCLEOTIDE SEQUENCE</scope>
    <source>
        <strain evidence="6">CBS 115976</strain>
    </source>
</reference>
<dbReference type="InterPro" id="IPR007148">
    <property type="entry name" value="SSU_processome_Utp12"/>
</dbReference>
<dbReference type="Pfam" id="PF04003">
    <property type="entry name" value="Utp12"/>
    <property type="match status" value="1"/>
</dbReference>
<protein>
    <submittedName>
        <fullName evidence="6">NUC189-domain-containing protein</fullName>
    </submittedName>
</protein>
<evidence type="ECO:0000256" key="1">
    <source>
        <dbReference type="ARBA" id="ARBA00004123"/>
    </source>
</evidence>
<comment type="subcellular location">
    <subcellularLocation>
        <location evidence="1">Nucleus</location>
    </subcellularLocation>
</comment>
<evidence type="ECO:0000256" key="3">
    <source>
        <dbReference type="ARBA" id="ARBA00038335"/>
    </source>
</evidence>
<evidence type="ECO:0000313" key="7">
    <source>
        <dbReference type="Proteomes" id="UP000799302"/>
    </source>
</evidence>
<evidence type="ECO:0000259" key="5">
    <source>
        <dbReference type="Pfam" id="PF04003"/>
    </source>
</evidence>
<gene>
    <name evidence="6" type="ORF">BT63DRAFT_272403</name>
</gene>
<feature type="compositionally biased region" description="Acidic residues" evidence="4">
    <location>
        <begin position="365"/>
        <end position="383"/>
    </location>
</feature>
<feature type="compositionally biased region" description="Acidic residues" evidence="4">
    <location>
        <begin position="402"/>
        <end position="411"/>
    </location>
</feature>
<comment type="similarity">
    <text evidence="3">Belongs to the UTP5 family.</text>
</comment>
<proteinExistence type="inferred from homology"/>
<accession>A0A6A6U8H2</accession>
<feature type="domain" description="Small-subunit processome Utp12" evidence="5">
    <location>
        <begin position="205"/>
        <end position="308"/>
    </location>
</feature>
<feature type="compositionally biased region" description="Acidic residues" evidence="4">
    <location>
        <begin position="97"/>
        <end position="109"/>
    </location>
</feature>
<sequence length="428" mass="46194">MPSVTSRSRKADELLGNERAAKKIKTSTTSHDRSEPSLKSALLSNGNTKKLEANLTSTPNKTGHVVNETNATISNTVGQIPRPATTEVIELSSNSESSDESEDDDEEPDSNGILQTNGAASDEEEQELNGISTSDKENEMELDPDSANDEVTFGDLVQAGPIDVEAALKPTTHTSTPLAPRLASQRNAITSTSLGTVLTQALNTNDRELIEECYLTHDLDAIRATIARLQPQLVEKLLQNIADKLHKRPGRASNLMVWVQWSLVSHGGYLATRADVVNKLSSLNRVIRERASGLQSLLTLKGKLDMLNAQLELRREAMELIGRDSDDDEEVVIYVEGQENELPKGGIEDDDLDVDDDALAGAVIQDEDDDSDDSEDFSDDESVSADGFSGGIPSEPSVGSASEDEDEESEPEPVATTKASKKGKGKKK</sequence>
<dbReference type="Proteomes" id="UP000799302">
    <property type="component" value="Unassembled WGS sequence"/>
</dbReference>
<dbReference type="AlphaFoldDB" id="A0A6A6U8H2"/>
<feature type="region of interest" description="Disordered" evidence="4">
    <location>
        <begin position="1"/>
        <end position="149"/>
    </location>
</feature>
<dbReference type="PANTHER" id="PTHR44267">
    <property type="entry name" value="WD REPEAT-CONTAINING PROTEIN 43"/>
    <property type="match status" value="1"/>
</dbReference>
<dbReference type="GO" id="GO:0000462">
    <property type="term" value="P:maturation of SSU-rRNA from tricistronic rRNA transcript (SSU-rRNA, 5.8S rRNA, LSU-rRNA)"/>
    <property type="evidence" value="ECO:0007669"/>
    <property type="project" value="TreeGrafter"/>
</dbReference>
<organism evidence="6 7">
    <name type="scientific">Microthyrium microscopicum</name>
    <dbReference type="NCBI Taxonomy" id="703497"/>
    <lineage>
        <taxon>Eukaryota</taxon>
        <taxon>Fungi</taxon>
        <taxon>Dikarya</taxon>
        <taxon>Ascomycota</taxon>
        <taxon>Pezizomycotina</taxon>
        <taxon>Dothideomycetes</taxon>
        <taxon>Dothideomycetes incertae sedis</taxon>
        <taxon>Microthyriales</taxon>
        <taxon>Microthyriaceae</taxon>
        <taxon>Microthyrium</taxon>
    </lineage>
</organism>
<dbReference type="InterPro" id="IPR052414">
    <property type="entry name" value="U3_snoRNA-assoc_WDR"/>
</dbReference>
<feature type="compositionally biased region" description="Basic residues" evidence="4">
    <location>
        <begin position="419"/>
        <end position="428"/>
    </location>
</feature>
<feature type="compositionally biased region" description="Polar residues" evidence="4">
    <location>
        <begin position="42"/>
        <end position="78"/>
    </location>
</feature>
<feature type="region of interest" description="Disordered" evidence="4">
    <location>
        <begin position="361"/>
        <end position="428"/>
    </location>
</feature>
<keyword evidence="7" id="KW-1185">Reference proteome</keyword>
<evidence type="ECO:0000256" key="2">
    <source>
        <dbReference type="ARBA" id="ARBA00023242"/>
    </source>
</evidence>
<dbReference type="PANTHER" id="PTHR44267:SF1">
    <property type="entry name" value="WD REPEAT-CONTAINING PROTEIN 43"/>
    <property type="match status" value="1"/>
</dbReference>
<dbReference type="OrthoDB" id="30195at2759"/>